<reference evidence="1" key="1">
    <citation type="submission" date="2021-01" db="EMBL/GenBank/DDBJ databases">
        <authorList>
            <person name="Corre E."/>
            <person name="Pelletier E."/>
            <person name="Niang G."/>
            <person name="Scheremetjew M."/>
            <person name="Finn R."/>
            <person name="Kale V."/>
            <person name="Holt S."/>
            <person name="Cochrane G."/>
            <person name="Meng A."/>
            <person name="Brown T."/>
            <person name="Cohen L."/>
        </authorList>
    </citation>
    <scope>NUCLEOTIDE SEQUENCE</scope>
    <source>
        <strain evidence="1">FSP1.4</strain>
    </source>
</reference>
<organism evidence="1">
    <name type="scientific">Euplotes harpa</name>
    <dbReference type="NCBI Taxonomy" id="151035"/>
    <lineage>
        <taxon>Eukaryota</taxon>
        <taxon>Sar</taxon>
        <taxon>Alveolata</taxon>
        <taxon>Ciliophora</taxon>
        <taxon>Intramacronucleata</taxon>
        <taxon>Spirotrichea</taxon>
        <taxon>Hypotrichia</taxon>
        <taxon>Euplotida</taxon>
        <taxon>Euplotidae</taxon>
        <taxon>Euplotes</taxon>
    </lineage>
</organism>
<name>A0A7S3JJT8_9SPIT</name>
<evidence type="ECO:0000313" key="1">
    <source>
        <dbReference type="EMBL" id="CAE0355564.1"/>
    </source>
</evidence>
<gene>
    <name evidence="1" type="ORF">EHAR0213_LOCUS14481</name>
</gene>
<dbReference type="AlphaFoldDB" id="A0A7S3JJT8"/>
<accession>A0A7S3JJT8</accession>
<proteinExistence type="predicted"/>
<protein>
    <submittedName>
        <fullName evidence="1">Uncharacterized protein</fullName>
    </submittedName>
</protein>
<sequence>MDSAPRFENCRMDNDSLEDMEWMEDDIAGSSPPVPLPTGYMSIFHSQDTTGYFSSLPPAYVALGKSIPEPLKDLEDSEWVWLTVLALAILSHEHKATKAEWAMMAKKAEKYLKDRGVRVKGTSASLVTKAGETVDLSDEVAKVIQTQ</sequence>
<dbReference type="EMBL" id="HBII01034737">
    <property type="protein sequence ID" value="CAE0355564.1"/>
    <property type="molecule type" value="Transcribed_RNA"/>
</dbReference>